<evidence type="ECO:0000313" key="3">
    <source>
        <dbReference type="Proteomes" id="UP001189624"/>
    </source>
</evidence>
<reference evidence="2" key="1">
    <citation type="submission" date="2023-10" db="EMBL/GenBank/DDBJ databases">
        <authorList>
            <person name="Domelevo Entfellner J.-B."/>
        </authorList>
    </citation>
    <scope>NUCLEOTIDE SEQUENCE</scope>
</reference>
<organism evidence="2 3">
    <name type="scientific">Sphenostylis stenocarpa</name>
    <dbReference type="NCBI Taxonomy" id="92480"/>
    <lineage>
        <taxon>Eukaryota</taxon>
        <taxon>Viridiplantae</taxon>
        <taxon>Streptophyta</taxon>
        <taxon>Embryophyta</taxon>
        <taxon>Tracheophyta</taxon>
        <taxon>Spermatophyta</taxon>
        <taxon>Magnoliopsida</taxon>
        <taxon>eudicotyledons</taxon>
        <taxon>Gunneridae</taxon>
        <taxon>Pentapetalae</taxon>
        <taxon>rosids</taxon>
        <taxon>fabids</taxon>
        <taxon>Fabales</taxon>
        <taxon>Fabaceae</taxon>
        <taxon>Papilionoideae</taxon>
        <taxon>50 kb inversion clade</taxon>
        <taxon>NPAAA clade</taxon>
        <taxon>indigoferoid/millettioid clade</taxon>
        <taxon>Phaseoleae</taxon>
        <taxon>Sphenostylis</taxon>
    </lineage>
</organism>
<evidence type="ECO:0000313" key="2">
    <source>
        <dbReference type="EMBL" id="CAJ1944760.1"/>
    </source>
</evidence>
<gene>
    <name evidence="2" type="ORF">AYBTSS11_LOCUS12087</name>
</gene>
<sequence>MRFKMQSPRVSIEEMGGKEETKKNGAVGGKVMAGKCWRVSLVLARASDYLQQ</sequence>
<proteinExistence type="predicted"/>
<feature type="region of interest" description="Disordered" evidence="1">
    <location>
        <begin position="1"/>
        <end position="25"/>
    </location>
</feature>
<dbReference type="Gramene" id="rna-AYBTSS11_LOCUS12087">
    <property type="protein sequence ID" value="CAJ1944760.1"/>
    <property type="gene ID" value="gene-AYBTSS11_LOCUS12087"/>
</dbReference>
<name>A0AA86SMX8_9FABA</name>
<dbReference type="Proteomes" id="UP001189624">
    <property type="component" value="Chromosome 3"/>
</dbReference>
<feature type="compositionally biased region" description="Basic and acidic residues" evidence="1">
    <location>
        <begin position="11"/>
        <end position="23"/>
    </location>
</feature>
<dbReference type="EMBL" id="OY731400">
    <property type="protein sequence ID" value="CAJ1944760.1"/>
    <property type="molecule type" value="Genomic_DNA"/>
</dbReference>
<accession>A0AA86SMX8</accession>
<evidence type="ECO:0000256" key="1">
    <source>
        <dbReference type="SAM" id="MobiDB-lite"/>
    </source>
</evidence>
<keyword evidence="3" id="KW-1185">Reference proteome</keyword>
<dbReference type="AlphaFoldDB" id="A0AA86SMX8"/>
<protein>
    <submittedName>
        <fullName evidence="2">Uncharacterized protein</fullName>
    </submittedName>
</protein>